<organism evidence="8 9">
    <name type="scientific">Rhizoctonia solani</name>
    <dbReference type="NCBI Taxonomy" id="456999"/>
    <lineage>
        <taxon>Eukaryota</taxon>
        <taxon>Fungi</taxon>
        <taxon>Dikarya</taxon>
        <taxon>Basidiomycota</taxon>
        <taxon>Agaricomycotina</taxon>
        <taxon>Agaricomycetes</taxon>
        <taxon>Cantharellales</taxon>
        <taxon>Ceratobasidiaceae</taxon>
        <taxon>Rhizoctonia</taxon>
    </lineage>
</organism>
<feature type="domain" description="FYVE-type" evidence="6">
    <location>
        <begin position="108"/>
        <end position="178"/>
    </location>
</feature>
<dbReference type="Proteomes" id="UP000663861">
    <property type="component" value="Unassembled WGS sequence"/>
</dbReference>
<dbReference type="GO" id="GO:0008270">
    <property type="term" value="F:zinc ion binding"/>
    <property type="evidence" value="ECO:0007669"/>
    <property type="project" value="UniProtKB-KW"/>
</dbReference>
<evidence type="ECO:0000256" key="4">
    <source>
        <dbReference type="PROSITE-ProRule" id="PRU00091"/>
    </source>
</evidence>
<evidence type="ECO:0000313" key="7">
    <source>
        <dbReference type="EMBL" id="CAE6432647.1"/>
    </source>
</evidence>
<feature type="compositionally biased region" description="Low complexity" evidence="5">
    <location>
        <begin position="206"/>
        <end position="216"/>
    </location>
</feature>
<sequence length="341" mass="37344">MCLSEVLARHAHEQPQLPKAQPPSAPSSAYSDEDLEGSLESDSASTSSGPSTPDATQPASPSRPALSLLITQIRPKYPVRPNERLAVLLPKSLWKPDNMADECDIWTCNTKFSLFERRHHCRKCGGVFCQACSSQQTLLLDTTNLPFFYPPADLSLADGPPGPMVNSRVCDDCVALIYGRPTPSSLASQSSTCSLPALCHSISSASSSSVPFPSRPALSRTSSNLSSERARLRRNSAQQPRSSSSSVRSVNFNSHPAHRRTIVPEPPAPADLGVLSTYPLRQPSAQCKANGGGLWQPRRSRYDSKSSRHSPRRVLEEDDESDDEGPLPQHQSRLRMYRNWD</sequence>
<dbReference type="Gene3D" id="3.30.40.10">
    <property type="entry name" value="Zinc/RING finger domain, C3HC4 (zinc finger)"/>
    <property type="match status" value="1"/>
</dbReference>
<dbReference type="AlphaFoldDB" id="A0A8H3GIQ2"/>
<evidence type="ECO:0000313" key="9">
    <source>
        <dbReference type="Proteomes" id="UP000663888"/>
    </source>
</evidence>
<feature type="region of interest" description="Disordered" evidence="5">
    <location>
        <begin position="283"/>
        <end position="341"/>
    </location>
</feature>
<evidence type="ECO:0000256" key="5">
    <source>
        <dbReference type="SAM" id="MobiDB-lite"/>
    </source>
</evidence>
<dbReference type="Pfam" id="PF01363">
    <property type="entry name" value="FYVE"/>
    <property type="match status" value="1"/>
</dbReference>
<dbReference type="InterPro" id="IPR052113">
    <property type="entry name" value="FYVE-type_Zinc_Finger"/>
</dbReference>
<reference evidence="8" key="1">
    <citation type="submission" date="2021-01" db="EMBL/GenBank/DDBJ databases">
        <authorList>
            <person name="Kaushik A."/>
        </authorList>
    </citation>
    <scope>NUCLEOTIDE SEQUENCE</scope>
    <source>
        <strain evidence="8">AG4-R118</strain>
        <strain evidence="7">AG4-RS23</strain>
    </source>
</reference>
<comment type="caution">
    <text evidence="8">The sequence shown here is derived from an EMBL/GenBank/DDBJ whole genome shotgun (WGS) entry which is preliminary data.</text>
</comment>
<evidence type="ECO:0000256" key="2">
    <source>
        <dbReference type="ARBA" id="ARBA00022771"/>
    </source>
</evidence>
<feature type="compositionally biased region" description="Low complexity" evidence="5">
    <location>
        <begin position="41"/>
        <end position="55"/>
    </location>
</feature>
<dbReference type="PANTHER" id="PTHR39490">
    <property type="entry name" value="ARRESTIN DOMAIN-CONTAINING PROTEIN D"/>
    <property type="match status" value="1"/>
</dbReference>
<dbReference type="PANTHER" id="PTHR39490:SF8">
    <property type="entry name" value="ZINC FINGER FYVE DOMAIN-CONTAINING PROTEIN 21"/>
    <property type="match status" value="1"/>
</dbReference>
<evidence type="ECO:0000256" key="1">
    <source>
        <dbReference type="ARBA" id="ARBA00022723"/>
    </source>
</evidence>
<keyword evidence="1" id="KW-0479">Metal-binding</keyword>
<dbReference type="InterPro" id="IPR013083">
    <property type="entry name" value="Znf_RING/FYVE/PHD"/>
</dbReference>
<feature type="region of interest" description="Disordered" evidence="5">
    <location>
        <begin position="206"/>
        <end position="268"/>
    </location>
</feature>
<keyword evidence="3" id="KW-0862">Zinc</keyword>
<feature type="region of interest" description="Disordered" evidence="5">
    <location>
        <begin position="1"/>
        <end position="63"/>
    </location>
</feature>
<dbReference type="PROSITE" id="PS50178">
    <property type="entry name" value="ZF_FYVE"/>
    <property type="match status" value="1"/>
</dbReference>
<accession>A0A8H3GIQ2</accession>
<dbReference type="SMART" id="SM00064">
    <property type="entry name" value="FYVE"/>
    <property type="match status" value="1"/>
</dbReference>
<proteinExistence type="predicted"/>
<evidence type="ECO:0000256" key="3">
    <source>
        <dbReference type="ARBA" id="ARBA00022833"/>
    </source>
</evidence>
<dbReference type="InterPro" id="IPR000306">
    <property type="entry name" value="Znf_FYVE"/>
</dbReference>
<feature type="compositionally biased region" description="Acidic residues" evidence="5">
    <location>
        <begin position="316"/>
        <end position="325"/>
    </location>
</feature>
<evidence type="ECO:0000313" key="8">
    <source>
        <dbReference type="EMBL" id="CAE6451555.1"/>
    </source>
</evidence>
<dbReference type="EMBL" id="CAJMWY010000412">
    <property type="protein sequence ID" value="CAE6432647.1"/>
    <property type="molecule type" value="Genomic_DNA"/>
</dbReference>
<feature type="compositionally biased region" description="Basic residues" evidence="5">
    <location>
        <begin position="332"/>
        <end position="341"/>
    </location>
</feature>
<gene>
    <name evidence="7" type="ORF">RDB_LOCUS27621</name>
    <name evidence="8" type="ORF">RDB_LOCUS69958</name>
</gene>
<dbReference type="EMBL" id="CAJMWX010001041">
    <property type="protein sequence ID" value="CAE6451555.1"/>
    <property type="molecule type" value="Genomic_DNA"/>
</dbReference>
<dbReference type="InterPro" id="IPR011011">
    <property type="entry name" value="Znf_FYVE_PHD"/>
</dbReference>
<feature type="compositionally biased region" description="Low complexity" evidence="5">
    <location>
        <begin position="241"/>
        <end position="254"/>
    </location>
</feature>
<dbReference type="InterPro" id="IPR017455">
    <property type="entry name" value="Znf_FYVE-rel"/>
</dbReference>
<evidence type="ECO:0000259" key="6">
    <source>
        <dbReference type="PROSITE" id="PS50178"/>
    </source>
</evidence>
<protein>
    <recommendedName>
        <fullName evidence="6">FYVE-type domain-containing protein</fullName>
    </recommendedName>
</protein>
<name>A0A8H3GIQ2_9AGAM</name>
<dbReference type="SUPFAM" id="SSF57903">
    <property type="entry name" value="FYVE/PHD zinc finger"/>
    <property type="match status" value="1"/>
</dbReference>
<keyword evidence="2 4" id="KW-0863">Zinc-finger</keyword>
<dbReference type="Proteomes" id="UP000663888">
    <property type="component" value="Unassembled WGS sequence"/>
</dbReference>